<feature type="chain" id="PRO_5030860074" description="Pyrrolo-quinoline quinone repeat domain-containing protein" evidence="1">
    <location>
        <begin position="37"/>
        <end position="601"/>
    </location>
</feature>
<evidence type="ECO:0000313" key="3">
    <source>
        <dbReference type="EMBL" id="MBB5225225.1"/>
    </source>
</evidence>
<dbReference type="InterPro" id="IPR015943">
    <property type="entry name" value="WD40/YVTN_repeat-like_dom_sf"/>
</dbReference>
<feature type="domain" description="Pyrrolo-quinoline quinone repeat" evidence="2">
    <location>
        <begin position="85"/>
        <end position="181"/>
    </location>
</feature>
<dbReference type="RefSeq" id="WP_184657300.1">
    <property type="nucleotide sequence ID" value="NZ_CP031518.1"/>
</dbReference>
<sequence>MKHSLFKNRNGISKSFLLKSLFLLLSFQLAIFSLHAQTPNRTVDLNSQEPDWQAVIGGEAVSPCVATSYGVALLSDGRLLSACTGSGTVIWQMSIKGRPSPYLSSFGDFLYVVTDGSKLNLMNPSGKTLWTSNAQFQITNSPVVGLDGRVFVQGKKQIACYGLDGKRKWKADSSEISNFPICQLEDGSILVFLKALKNNQSVAAHYSAFGKWLEDITFSGIVSAVESCEKGVLLSLKNGSIGLVTALSDGSAQSKWVNGSGNSGGAFKICHSKTSGNTAFFFQNASKTEAVIVKTESGELLNRFQVGQIAPADFKLARPTKSGFFISGSYSACEFLESGTILYAALLPPSNKWNAIFYTDKNYIILAMKDWTMKGFLMGQPPKIAKKSPSKPQKISYINSIDYDSTAMELGIRPLTNQKMAEISQAFKNGDYGEKEKEYLELLKTEAENYIKSYSTESHFASDQVNFFAENAVFTQNLLYLMSKTGTREFSLFFARLLSTELDKSQLLSVVSFAGQLGYDEDGYVLAALENLVMNKIRPNETTLLKAVCDSTYQICLFMGRPALNRRGKNILTHMFFPSYDQNVQVYARKSLEKMINLEKK</sequence>
<name>A0A7W8G7H2_9SPIR</name>
<dbReference type="InterPro" id="IPR002372">
    <property type="entry name" value="PQQ_rpt_dom"/>
</dbReference>
<dbReference type="Proteomes" id="UP000518887">
    <property type="component" value="Unassembled WGS sequence"/>
</dbReference>
<reference evidence="3 4" key="1">
    <citation type="submission" date="2020-08" db="EMBL/GenBank/DDBJ databases">
        <title>Genomic Encyclopedia of Type Strains, Phase IV (KMG-IV): sequencing the most valuable type-strain genomes for metagenomic binning, comparative biology and taxonomic classification.</title>
        <authorList>
            <person name="Goeker M."/>
        </authorList>
    </citation>
    <scope>NUCLEOTIDE SEQUENCE [LARGE SCALE GENOMIC DNA]</scope>
    <source>
        <strain evidence="3 4">DSM 103462</strain>
    </source>
</reference>
<evidence type="ECO:0000313" key="4">
    <source>
        <dbReference type="Proteomes" id="UP000518887"/>
    </source>
</evidence>
<dbReference type="SUPFAM" id="SSF50998">
    <property type="entry name" value="Quinoprotein alcohol dehydrogenase-like"/>
    <property type="match status" value="1"/>
</dbReference>
<dbReference type="EMBL" id="JACHFQ010000002">
    <property type="protein sequence ID" value="MBB5225225.1"/>
    <property type="molecule type" value="Genomic_DNA"/>
</dbReference>
<dbReference type="InterPro" id="IPR011047">
    <property type="entry name" value="Quinoprotein_ADH-like_sf"/>
</dbReference>
<proteinExistence type="predicted"/>
<keyword evidence="4" id="KW-1185">Reference proteome</keyword>
<evidence type="ECO:0000256" key="1">
    <source>
        <dbReference type="SAM" id="SignalP"/>
    </source>
</evidence>
<dbReference type="AlphaFoldDB" id="A0A7W8G7H2"/>
<protein>
    <recommendedName>
        <fullName evidence="2">Pyrrolo-quinoline quinone repeat domain-containing protein</fullName>
    </recommendedName>
</protein>
<gene>
    <name evidence="3" type="ORF">HNP76_000569</name>
</gene>
<accession>A0A7W8G7H2</accession>
<dbReference type="Pfam" id="PF13360">
    <property type="entry name" value="PQQ_2"/>
    <property type="match status" value="1"/>
</dbReference>
<evidence type="ECO:0000259" key="2">
    <source>
        <dbReference type="Pfam" id="PF13360"/>
    </source>
</evidence>
<feature type="signal peptide" evidence="1">
    <location>
        <begin position="1"/>
        <end position="36"/>
    </location>
</feature>
<dbReference type="Gene3D" id="2.130.10.10">
    <property type="entry name" value="YVTN repeat-like/Quinoprotein amine dehydrogenase"/>
    <property type="match status" value="1"/>
</dbReference>
<keyword evidence="1" id="KW-0732">Signal</keyword>
<organism evidence="3 4">
    <name type="scientific">Treponema ruminis</name>
    <dbReference type="NCBI Taxonomy" id="744515"/>
    <lineage>
        <taxon>Bacteria</taxon>
        <taxon>Pseudomonadati</taxon>
        <taxon>Spirochaetota</taxon>
        <taxon>Spirochaetia</taxon>
        <taxon>Spirochaetales</taxon>
        <taxon>Treponemataceae</taxon>
        <taxon>Treponema</taxon>
    </lineage>
</organism>
<comment type="caution">
    <text evidence="3">The sequence shown here is derived from an EMBL/GenBank/DDBJ whole genome shotgun (WGS) entry which is preliminary data.</text>
</comment>